<reference evidence="2" key="1">
    <citation type="journal article" date="2023" name="G3 (Bethesda)">
        <title>Genome assembly and association tests identify interacting loci associated with vigor, precocity, and sex in interspecific pistachio rootstocks.</title>
        <authorList>
            <person name="Palmer W."/>
            <person name="Jacygrad E."/>
            <person name="Sagayaradj S."/>
            <person name="Cavanaugh K."/>
            <person name="Han R."/>
            <person name="Bertier L."/>
            <person name="Beede B."/>
            <person name="Kafkas S."/>
            <person name="Golino D."/>
            <person name="Preece J."/>
            <person name="Michelmore R."/>
        </authorList>
    </citation>
    <scope>NUCLEOTIDE SEQUENCE [LARGE SCALE GENOMIC DNA]</scope>
</reference>
<comment type="caution">
    <text evidence="1">The sequence shown here is derived from an EMBL/GenBank/DDBJ whole genome shotgun (WGS) entry which is preliminary data.</text>
</comment>
<proteinExistence type="predicted"/>
<evidence type="ECO:0000313" key="1">
    <source>
        <dbReference type="EMBL" id="KAJ0086218.1"/>
    </source>
</evidence>
<keyword evidence="2" id="KW-1185">Reference proteome</keyword>
<dbReference type="EMBL" id="CM047906">
    <property type="protein sequence ID" value="KAJ0086218.1"/>
    <property type="molecule type" value="Genomic_DNA"/>
</dbReference>
<evidence type="ECO:0000313" key="2">
    <source>
        <dbReference type="Proteomes" id="UP001164250"/>
    </source>
</evidence>
<sequence length="409" mass="45888">MDHAADAHRTDLMTITRFVLNEQSKHPESRGDFTILLSHIVLGCKFVCSAVNKGMNLQNKYSDVSWRVLPNSLDLLEKPMFRQGEEQKKLDVLSNEVFVKALVSSGRTCILVSEEDEEATFVEHSKRGRYCVVFDPLDGSSNIDCGVSIGTIFGIYAMKDSHEPTLDDVLQPGKNMVAAGYCMYGSSCTVQKDCLSYLVLSTGSGVNGFTLDPSLGEFILTHPDIKVYGIRKNYAFFLYISLATPCVFLTSFNIRFVEKCKFPKDGSSPKSLRYIGRHCFVFEQHKIDHESAAAKFSVLSGFDLLLILYFLTLPSFITVWLLMSIAHYFMEVSFYTQLIRRAPTGNYGIVLYEVFPMSFLMEQAGGQAFTGKQRALDLVPKKIHERSPIFLGSCDDIEEIKALYAAEAQ</sequence>
<organism evidence="1 2">
    <name type="scientific">Pistacia atlantica</name>
    <dbReference type="NCBI Taxonomy" id="434234"/>
    <lineage>
        <taxon>Eukaryota</taxon>
        <taxon>Viridiplantae</taxon>
        <taxon>Streptophyta</taxon>
        <taxon>Embryophyta</taxon>
        <taxon>Tracheophyta</taxon>
        <taxon>Spermatophyta</taxon>
        <taxon>Magnoliopsida</taxon>
        <taxon>eudicotyledons</taxon>
        <taxon>Gunneridae</taxon>
        <taxon>Pentapetalae</taxon>
        <taxon>rosids</taxon>
        <taxon>malvids</taxon>
        <taxon>Sapindales</taxon>
        <taxon>Anacardiaceae</taxon>
        <taxon>Pistacia</taxon>
    </lineage>
</organism>
<gene>
    <name evidence="1" type="ORF">Patl1_08079</name>
</gene>
<accession>A0ACC1AI99</accession>
<protein>
    <submittedName>
        <fullName evidence="1">Uncharacterized protein</fullName>
    </submittedName>
</protein>
<name>A0ACC1AI99_9ROSI</name>
<dbReference type="Proteomes" id="UP001164250">
    <property type="component" value="Chromosome 10"/>
</dbReference>